<proteinExistence type="predicted"/>
<dbReference type="AlphaFoldDB" id="A0A1X6P6A7"/>
<accession>A0A1X6P6A7</accession>
<evidence type="ECO:0000313" key="1">
    <source>
        <dbReference type="EMBL" id="OSX76378.1"/>
    </source>
</evidence>
<keyword evidence="2" id="KW-1185">Reference proteome</keyword>
<name>A0A1X6P6A7_PORUM</name>
<feature type="non-terminal residue" evidence="1">
    <location>
        <position position="1"/>
    </location>
</feature>
<reference evidence="1 2" key="1">
    <citation type="submission" date="2017-03" db="EMBL/GenBank/DDBJ databases">
        <title>WGS assembly of Porphyra umbilicalis.</title>
        <authorList>
            <person name="Brawley S.H."/>
            <person name="Blouin N.A."/>
            <person name="Ficko-Blean E."/>
            <person name="Wheeler G.L."/>
            <person name="Lohr M."/>
            <person name="Goodson H.V."/>
            <person name="Jenkins J.W."/>
            <person name="Blaby-Haas C.E."/>
            <person name="Helliwell K.E."/>
            <person name="Chan C."/>
            <person name="Marriage T."/>
            <person name="Bhattacharya D."/>
            <person name="Klein A.S."/>
            <person name="Badis Y."/>
            <person name="Brodie J."/>
            <person name="Cao Y."/>
            <person name="Collen J."/>
            <person name="Dittami S.M."/>
            <person name="Gachon C.M."/>
            <person name="Green B.R."/>
            <person name="Karpowicz S."/>
            <person name="Kim J.W."/>
            <person name="Kudahl U."/>
            <person name="Lin S."/>
            <person name="Michel G."/>
            <person name="Mittag M."/>
            <person name="Olson B.J."/>
            <person name="Pangilinan J."/>
            <person name="Peng Y."/>
            <person name="Qiu H."/>
            <person name="Shu S."/>
            <person name="Singer J.T."/>
            <person name="Smith A.G."/>
            <person name="Sprecher B.N."/>
            <person name="Wagner V."/>
            <person name="Wang W."/>
            <person name="Wang Z.-Y."/>
            <person name="Yan J."/>
            <person name="Yarish C."/>
            <person name="Zoeuner-Riek S."/>
            <person name="Zhuang Y."/>
            <person name="Zou Y."/>
            <person name="Lindquist E.A."/>
            <person name="Grimwood J."/>
            <person name="Barry K."/>
            <person name="Rokhsar D.S."/>
            <person name="Schmutz J."/>
            <person name="Stiller J.W."/>
            <person name="Grossman A.R."/>
            <person name="Prochnik S.E."/>
        </authorList>
    </citation>
    <scope>NUCLEOTIDE SEQUENCE [LARGE SCALE GENOMIC DNA]</scope>
    <source>
        <strain evidence="1">4086291</strain>
    </source>
</reference>
<dbReference type="EMBL" id="KV918869">
    <property type="protein sequence ID" value="OSX76378.1"/>
    <property type="molecule type" value="Genomic_DNA"/>
</dbReference>
<organism evidence="1 2">
    <name type="scientific">Porphyra umbilicalis</name>
    <name type="common">Purple laver</name>
    <name type="synonym">Red alga</name>
    <dbReference type="NCBI Taxonomy" id="2786"/>
    <lineage>
        <taxon>Eukaryota</taxon>
        <taxon>Rhodophyta</taxon>
        <taxon>Bangiophyceae</taxon>
        <taxon>Bangiales</taxon>
        <taxon>Bangiaceae</taxon>
        <taxon>Porphyra</taxon>
    </lineage>
</organism>
<dbReference type="Proteomes" id="UP000218209">
    <property type="component" value="Unassembled WGS sequence"/>
</dbReference>
<evidence type="ECO:0000313" key="2">
    <source>
        <dbReference type="Proteomes" id="UP000218209"/>
    </source>
</evidence>
<sequence length="142" mass="15430">GDPRLFTLRHVLTACTPLAKPSRDFVGATAAPVSLRGEHIDYQAYIDMIRGMRLKASFPRSTMLRLPVYILGGAERTDCSGDPGSTNQKFRWVGAVAAVRTGMSRWYSDGGWWCCVNCCVCVMSMEVAIVVLVSGIGRLLGG</sequence>
<protein>
    <submittedName>
        <fullName evidence="1">Uncharacterized protein</fullName>
    </submittedName>
</protein>
<gene>
    <name evidence="1" type="ORF">BU14_0194s0017</name>
</gene>